<sequence>MEDQQEAASQLANAAPSNGQLVQGLIGTIITLSSTLYQAIEGDDSQPEVLLQSLDHLRHRLVRLLVQIEPHETKVERVSTETHQIPIPVSARSQRPPTARNQPTTVTHESDVRFTPPVSSTVQETEPSAGINCATACHPESTADQTFVPPPSWREITNLTTFMAKTGGNMGEPFEFTDASGRSKTAEPTPVRRLDTFDRKTFTIDSNRTQGIPGVSHSRSKSEGYPFTASTPKHTLDKLFKAGTFAVRETSNYALPDGSFQRNTKTIAGPDASVLAKCSQPLLSQNAMLGQAEVVLRAPILPSAPPEENKPYQAVPSAPKNEE</sequence>
<accession>A0A182QEB4</accession>
<dbReference type="AlphaFoldDB" id="A0A182QEB4"/>
<reference evidence="2" key="2">
    <citation type="submission" date="2020-05" db="UniProtKB">
        <authorList>
            <consortium name="EnsemblMetazoa"/>
        </authorList>
    </citation>
    <scope>IDENTIFICATION</scope>
    <source>
        <strain evidence="2">FAR1</strain>
    </source>
</reference>
<organism evidence="2 3">
    <name type="scientific">Anopheles farauti</name>
    <dbReference type="NCBI Taxonomy" id="69004"/>
    <lineage>
        <taxon>Eukaryota</taxon>
        <taxon>Metazoa</taxon>
        <taxon>Ecdysozoa</taxon>
        <taxon>Arthropoda</taxon>
        <taxon>Hexapoda</taxon>
        <taxon>Insecta</taxon>
        <taxon>Pterygota</taxon>
        <taxon>Neoptera</taxon>
        <taxon>Endopterygota</taxon>
        <taxon>Diptera</taxon>
        <taxon>Nematocera</taxon>
        <taxon>Culicoidea</taxon>
        <taxon>Culicidae</taxon>
        <taxon>Anophelinae</taxon>
        <taxon>Anopheles</taxon>
    </lineage>
</organism>
<proteinExistence type="predicted"/>
<feature type="region of interest" description="Disordered" evidence="1">
    <location>
        <begin position="91"/>
        <end position="124"/>
    </location>
</feature>
<dbReference type="Proteomes" id="UP000075886">
    <property type="component" value="Unassembled WGS sequence"/>
</dbReference>
<name>A0A182QEB4_9DIPT</name>
<protein>
    <submittedName>
        <fullName evidence="2">Uncharacterized protein</fullName>
    </submittedName>
</protein>
<dbReference type="VEuPathDB" id="VectorBase:AFAF008419"/>
<dbReference type="EMBL" id="AXCN02000405">
    <property type="status" value="NOT_ANNOTATED_CDS"/>
    <property type="molecule type" value="Genomic_DNA"/>
</dbReference>
<feature type="compositionally biased region" description="Polar residues" evidence="1">
    <location>
        <begin position="91"/>
        <end position="107"/>
    </location>
</feature>
<evidence type="ECO:0000313" key="3">
    <source>
        <dbReference type="Proteomes" id="UP000075886"/>
    </source>
</evidence>
<dbReference type="EnsemblMetazoa" id="AFAF008419-RA">
    <property type="protein sequence ID" value="AFAF008419-PA"/>
    <property type="gene ID" value="AFAF008419"/>
</dbReference>
<feature type="region of interest" description="Disordered" evidence="1">
    <location>
        <begin position="302"/>
        <end position="323"/>
    </location>
</feature>
<evidence type="ECO:0000256" key="1">
    <source>
        <dbReference type="SAM" id="MobiDB-lite"/>
    </source>
</evidence>
<evidence type="ECO:0000313" key="2">
    <source>
        <dbReference type="EnsemblMetazoa" id="AFAF008419-PA"/>
    </source>
</evidence>
<keyword evidence="3" id="KW-1185">Reference proteome</keyword>
<feature type="region of interest" description="Disordered" evidence="1">
    <location>
        <begin position="206"/>
        <end position="229"/>
    </location>
</feature>
<reference evidence="3" key="1">
    <citation type="submission" date="2014-01" db="EMBL/GenBank/DDBJ databases">
        <title>The Genome Sequence of Anopheles farauti FAR1 (V2).</title>
        <authorList>
            <consortium name="The Broad Institute Genomics Platform"/>
            <person name="Neafsey D.E."/>
            <person name="Besansky N."/>
            <person name="Howell P."/>
            <person name="Walton C."/>
            <person name="Young S.K."/>
            <person name="Zeng Q."/>
            <person name="Gargeya S."/>
            <person name="Fitzgerald M."/>
            <person name="Haas B."/>
            <person name="Abouelleil A."/>
            <person name="Allen A.W."/>
            <person name="Alvarado L."/>
            <person name="Arachchi H.M."/>
            <person name="Berlin A.M."/>
            <person name="Chapman S.B."/>
            <person name="Gainer-Dewar J."/>
            <person name="Goldberg J."/>
            <person name="Griggs A."/>
            <person name="Gujja S."/>
            <person name="Hansen M."/>
            <person name="Howarth C."/>
            <person name="Imamovic A."/>
            <person name="Ireland A."/>
            <person name="Larimer J."/>
            <person name="McCowan C."/>
            <person name="Murphy C."/>
            <person name="Pearson M."/>
            <person name="Poon T.W."/>
            <person name="Priest M."/>
            <person name="Roberts A."/>
            <person name="Saif S."/>
            <person name="Shea T."/>
            <person name="Sisk P."/>
            <person name="Sykes S."/>
            <person name="Wortman J."/>
            <person name="Nusbaum C."/>
            <person name="Birren B."/>
        </authorList>
    </citation>
    <scope>NUCLEOTIDE SEQUENCE [LARGE SCALE GENOMIC DNA]</scope>
    <source>
        <strain evidence="3">FAR1</strain>
    </source>
</reference>